<keyword evidence="13" id="KW-1185">Reference proteome</keyword>
<keyword evidence="5" id="KW-0808">Transferase</keyword>
<dbReference type="Proteomes" id="UP000640489">
    <property type="component" value="Unassembled WGS sequence"/>
</dbReference>
<dbReference type="CDD" id="cd00075">
    <property type="entry name" value="HATPase"/>
    <property type="match status" value="1"/>
</dbReference>
<comment type="caution">
    <text evidence="12">The sequence shown here is derived from an EMBL/GenBank/DDBJ whole genome shotgun (WGS) entry which is preliminary data.</text>
</comment>
<dbReference type="SUPFAM" id="SSF47384">
    <property type="entry name" value="Homodimeric domain of signal transducing histidine kinase"/>
    <property type="match status" value="1"/>
</dbReference>
<dbReference type="GO" id="GO:0005524">
    <property type="term" value="F:ATP binding"/>
    <property type="evidence" value="ECO:0007669"/>
    <property type="project" value="UniProtKB-KW"/>
</dbReference>
<dbReference type="InterPro" id="IPR029016">
    <property type="entry name" value="GAF-like_dom_sf"/>
</dbReference>
<dbReference type="Gene3D" id="3.30.450.40">
    <property type="match status" value="1"/>
</dbReference>
<dbReference type="SUPFAM" id="SSF55874">
    <property type="entry name" value="ATPase domain of HSP90 chaperone/DNA topoisomerase II/histidine kinase"/>
    <property type="match status" value="1"/>
</dbReference>
<evidence type="ECO:0000256" key="9">
    <source>
        <dbReference type="ARBA" id="ARBA00023012"/>
    </source>
</evidence>
<evidence type="ECO:0000256" key="2">
    <source>
        <dbReference type="ARBA" id="ARBA00004236"/>
    </source>
</evidence>
<dbReference type="EC" id="2.7.13.3" evidence="3"/>
<evidence type="ECO:0000256" key="4">
    <source>
        <dbReference type="ARBA" id="ARBA00022553"/>
    </source>
</evidence>
<dbReference type="SUPFAM" id="SSF55781">
    <property type="entry name" value="GAF domain-like"/>
    <property type="match status" value="1"/>
</dbReference>
<gene>
    <name evidence="12" type="ORF">ISU07_03525</name>
</gene>
<dbReference type="InterPro" id="IPR005467">
    <property type="entry name" value="His_kinase_dom"/>
</dbReference>
<accession>A0A930V799</accession>
<feature type="domain" description="Histidine kinase" evidence="11">
    <location>
        <begin position="186"/>
        <end position="402"/>
    </location>
</feature>
<sequence>MEPPTERDQSALQFIAEGVVELAGFDVAAISVVRDGILHYAAVAGDDRARRELADLKTPVEAVLAELENAEDWGLLKFVPYEREAGHLDDYSWIPDIDVSDEPDAWHPHDLLCALLHDDSGTLRGLLSIDLPRNGRRPGPEQQRILQLYARQAARAVITALERGEYAEGLAREQAVAEYRAQLMDVLSHEVQNPLTAILQNAELLLTEDHHDALTVRGLENVQRGARRIEAMCHDLLVLARVGRPDRPLDHVVDLVAQTRGVLDLLAGEADARDIAIELDAEPAELLVVGDVQDLDAVVSNLVANAVKYSEPGGRVAVSLHRVDQRVRIEVVDRGVGIGEEDRARVFEEFFRSTDPRVRQRPGTGLGLAIAERAVSRHGGTISVQSSPEDGTRFVVELPVWDG</sequence>
<reference evidence="12" key="1">
    <citation type="submission" date="2020-11" db="EMBL/GenBank/DDBJ databases">
        <title>Nocardioides sp. nov., isolated from Soil of Cynanchum wilfordii Hemsley rhizosphere.</title>
        <authorList>
            <person name="Lee J.-S."/>
            <person name="Suh M.K."/>
            <person name="Kim J.-S."/>
        </authorList>
    </citation>
    <scope>NUCLEOTIDE SEQUENCE</scope>
    <source>
        <strain evidence="12">KCTC 19275</strain>
    </source>
</reference>
<dbReference type="InterPro" id="IPR036097">
    <property type="entry name" value="HisK_dim/P_sf"/>
</dbReference>
<dbReference type="Gene3D" id="1.10.287.130">
    <property type="match status" value="1"/>
</dbReference>
<dbReference type="GO" id="GO:0000155">
    <property type="term" value="F:phosphorelay sensor kinase activity"/>
    <property type="evidence" value="ECO:0007669"/>
    <property type="project" value="InterPro"/>
</dbReference>
<dbReference type="Pfam" id="PF00512">
    <property type="entry name" value="HisKA"/>
    <property type="match status" value="1"/>
</dbReference>
<evidence type="ECO:0000256" key="10">
    <source>
        <dbReference type="ARBA" id="ARBA00039401"/>
    </source>
</evidence>
<evidence type="ECO:0000256" key="3">
    <source>
        <dbReference type="ARBA" id="ARBA00012438"/>
    </source>
</evidence>
<evidence type="ECO:0000313" key="13">
    <source>
        <dbReference type="Proteomes" id="UP000640489"/>
    </source>
</evidence>
<dbReference type="InterPro" id="IPR050351">
    <property type="entry name" value="BphY/WalK/GraS-like"/>
</dbReference>
<evidence type="ECO:0000256" key="1">
    <source>
        <dbReference type="ARBA" id="ARBA00000085"/>
    </source>
</evidence>
<evidence type="ECO:0000256" key="5">
    <source>
        <dbReference type="ARBA" id="ARBA00022679"/>
    </source>
</evidence>
<evidence type="ECO:0000256" key="7">
    <source>
        <dbReference type="ARBA" id="ARBA00022777"/>
    </source>
</evidence>
<evidence type="ECO:0000256" key="6">
    <source>
        <dbReference type="ARBA" id="ARBA00022741"/>
    </source>
</evidence>
<proteinExistence type="predicted"/>
<comment type="catalytic activity">
    <reaction evidence="1">
        <text>ATP + protein L-histidine = ADP + protein N-phospho-L-histidine.</text>
        <dbReference type="EC" id="2.7.13.3"/>
    </reaction>
</comment>
<dbReference type="EMBL" id="JADKPN010000001">
    <property type="protein sequence ID" value="MBF4762184.1"/>
    <property type="molecule type" value="Genomic_DNA"/>
</dbReference>
<dbReference type="InterPro" id="IPR036890">
    <property type="entry name" value="HATPase_C_sf"/>
</dbReference>
<evidence type="ECO:0000313" key="12">
    <source>
        <dbReference type="EMBL" id="MBF4762184.1"/>
    </source>
</evidence>
<dbReference type="InterPro" id="IPR003594">
    <property type="entry name" value="HATPase_dom"/>
</dbReference>
<dbReference type="SMART" id="SM00387">
    <property type="entry name" value="HATPase_c"/>
    <property type="match status" value="1"/>
</dbReference>
<keyword evidence="9" id="KW-0902">Two-component regulatory system</keyword>
<dbReference type="PANTHER" id="PTHR42878">
    <property type="entry name" value="TWO-COMPONENT HISTIDINE KINASE"/>
    <property type="match status" value="1"/>
</dbReference>
<dbReference type="SMART" id="SM00388">
    <property type="entry name" value="HisKA"/>
    <property type="match status" value="1"/>
</dbReference>
<organism evidence="12 13">
    <name type="scientific">Nocardioides islandensis</name>
    <dbReference type="NCBI Taxonomy" id="433663"/>
    <lineage>
        <taxon>Bacteria</taxon>
        <taxon>Bacillati</taxon>
        <taxon>Actinomycetota</taxon>
        <taxon>Actinomycetes</taxon>
        <taxon>Propionibacteriales</taxon>
        <taxon>Nocardioidaceae</taxon>
        <taxon>Nocardioides</taxon>
    </lineage>
</organism>
<keyword evidence="7 12" id="KW-0418">Kinase</keyword>
<dbReference type="GO" id="GO:0005886">
    <property type="term" value="C:plasma membrane"/>
    <property type="evidence" value="ECO:0007669"/>
    <property type="project" value="UniProtKB-SubCell"/>
</dbReference>
<protein>
    <recommendedName>
        <fullName evidence="10">Sensor-like histidine kinase SenX3</fullName>
        <ecNumber evidence="3">2.7.13.3</ecNumber>
    </recommendedName>
</protein>
<dbReference type="AlphaFoldDB" id="A0A930V799"/>
<dbReference type="CDD" id="cd00082">
    <property type="entry name" value="HisKA"/>
    <property type="match status" value="1"/>
</dbReference>
<dbReference type="PANTHER" id="PTHR42878:SF7">
    <property type="entry name" value="SENSOR HISTIDINE KINASE GLRK"/>
    <property type="match status" value="1"/>
</dbReference>
<dbReference type="Pfam" id="PF02518">
    <property type="entry name" value="HATPase_c"/>
    <property type="match status" value="1"/>
</dbReference>
<evidence type="ECO:0000259" key="11">
    <source>
        <dbReference type="PROSITE" id="PS50109"/>
    </source>
</evidence>
<dbReference type="PROSITE" id="PS50109">
    <property type="entry name" value="HIS_KIN"/>
    <property type="match status" value="1"/>
</dbReference>
<dbReference type="PRINTS" id="PR00344">
    <property type="entry name" value="BCTRLSENSOR"/>
</dbReference>
<dbReference type="InterPro" id="IPR003661">
    <property type="entry name" value="HisK_dim/P_dom"/>
</dbReference>
<dbReference type="GO" id="GO:0030295">
    <property type="term" value="F:protein kinase activator activity"/>
    <property type="evidence" value="ECO:0007669"/>
    <property type="project" value="TreeGrafter"/>
</dbReference>
<keyword evidence="8" id="KW-0067">ATP-binding</keyword>
<dbReference type="Gene3D" id="3.30.565.10">
    <property type="entry name" value="Histidine kinase-like ATPase, C-terminal domain"/>
    <property type="match status" value="1"/>
</dbReference>
<dbReference type="InterPro" id="IPR003018">
    <property type="entry name" value="GAF"/>
</dbReference>
<keyword evidence="4" id="KW-0597">Phosphoprotein</keyword>
<name>A0A930V799_9ACTN</name>
<dbReference type="Pfam" id="PF01590">
    <property type="entry name" value="GAF"/>
    <property type="match status" value="1"/>
</dbReference>
<dbReference type="GO" id="GO:0007234">
    <property type="term" value="P:osmosensory signaling via phosphorelay pathway"/>
    <property type="evidence" value="ECO:0007669"/>
    <property type="project" value="TreeGrafter"/>
</dbReference>
<comment type="subcellular location">
    <subcellularLocation>
        <location evidence="2">Cell membrane</location>
    </subcellularLocation>
</comment>
<keyword evidence="6" id="KW-0547">Nucleotide-binding</keyword>
<dbReference type="FunFam" id="3.30.565.10:FF:000006">
    <property type="entry name" value="Sensor histidine kinase WalK"/>
    <property type="match status" value="1"/>
</dbReference>
<dbReference type="InterPro" id="IPR004358">
    <property type="entry name" value="Sig_transdc_His_kin-like_C"/>
</dbReference>
<evidence type="ECO:0000256" key="8">
    <source>
        <dbReference type="ARBA" id="ARBA00022840"/>
    </source>
</evidence>
<dbReference type="RefSeq" id="WP_194705326.1">
    <property type="nucleotide sequence ID" value="NZ_JADKPN010000001.1"/>
</dbReference>
<dbReference type="GO" id="GO:0000156">
    <property type="term" value="F:phosphorelay response regulator activity"/>
    <property type="evidence" value="ECO:0007669"/>
    <property type="project" value="TreeGrafter"/>
</dbReference>